<dbReference type="InterPro" id="IPR000182">
    <property type="entry name" value="GNAT_dom"/>
</dbReference>
<dbReference type="CDD" id="cd04301">
    <property type="entry name" value="NAT_SF"/>
    <property type="match status" value="1"/>
</dbReference>
<organism evidence="2 3">
    <name type="scientific">Aureispira anguillae</name>
    <dbReference type="NCBI Taxonomy" id="2864201"/>
    <lineage>
        <taxon>Bacteria</taxon>
        <taxon>Pseudomonadati</taxon>
        <taxon>Bacteroidota</taxon>
        <taxon>Saprospiria</taxon>
        <taxon>Saprospirales</taxon>
        <taxon>Saprospiraceae</taxon>
        <taxon>Aureispira</taxon>
    </lineage>
</organism>
<sequence>MNYTIRALKTSDVPEYLALTKYIDAETDFLGSAPTDPRPSMMQVIGMVKAQHQIIFVAEDEQGLVGHLGAFWRRGKGERLQHCMTVGLGVLKKCWGQGIGNALFEALESWATANGISRLELEVMTHNKAAIALYRKRGFEIEGTKRNSIKMGTQYIDEHLMAKLLV</sequence>
<proteinExistence type="predicted"/>
<evidence type="ECO:0000313" key="3">
    <source>
        <dbReference type="Proteomes" id="UP001060919"/>
    </source>
</evidence>
<dbReference type="InterPro" id="IPR016181">
    <property type="entry name" value="Acyl_CoA_acyltransferase"/>
</dbReference>
<reference evidence="2" key="1">
    <citation type="submission" date="2022-09" db="EMBL/GenBank/DDBJ databases">
        <title>Aureispira anguillicida sp. nov., isolated from Leptocephalus of Japanese eel Anguilla japonica.</title>
        <authorList>
            <person name="Yuasa K."/>
            <person name="Mekata T."/>
            <person name="Ikunari K."/>
        </authorList>
    </citation>
    <scope>NUCLEOTIDE SEQUENCE</scope>
    <source>
        <strain evidence="2">EL160426</strain>
    </source>
</reference>
<dbReference type="AlphaFoldDB" id="A0A915YAH9"/>
<dbReference type="KEGG" id="aup:AsAng_0004270"/>
<evidence type="ECO:0000259" key="1">
    <source>
        <dbReference type="PROSITE" id="PS51186"/>
    </source>
</evidence>
<dbReference type="Pfam" id="PF00583">
    <property type="entry name" value="Acetyltransf_1"/>
    <property type="match status" value="1"/>
</dbReference>
<dbReference type="GO" id="GO:0016747">
    <property type="term" value="F:acyltransferase activity, transferring groups other than amino-acyl groups"/>
    <property type="evidence" value="ECO:0007669"/>
    <property type="project" value="InterPro"/>
</dbReference>
<name>A0A915YAH9_9BACT</name>
<accession>A0A915YAH9</accession>
<dbReference type="PANTHER" id="PTHR43328:SF1">
    <property type="entry name" value="N-ACETYLTRANSFERASE DOMAIN-CONTAINING PROTEIN"/>
    <property type="match status" value="1"/>
</dbReference>
<dbReference type="Proteomes" id="UP001060919">
    <property type="component" value="Chromosome"/>
</dbReference>
<dbReference type="PROSITE" id="PS51186">
    <property type="entry name" value="GNAT"/>
    <property type="match status" value="1"/>
</dbReference>
<dbReference type="Gene3D" id="3.40.630.30">
    <property type="match status" value="1"/>
</dbReference>
<gene>
    <name evidence="2" type="ORF">AsAng_0004270</name>
</gene>
<dbReference type="RefSeq" id="WP_264791088.1">
    <property type="nucleotide sequence ID" value="NZ_AP026867.1"/>
</dbReference>
<keyword evidence="3" id="KW-1185">Reference proteome</keyword>
<feature type="domain" description="N-acetyltransferase" evidence="1">
    <location>
        <begin position="3"/>
        <end position="166"/>
    </location>
</feature>
<dbReference type="PANTHER" id="PTHR43328">
    <property type="entry name" value="ACETYLTRANSFERASE-RELATED"/>
    <property type="match status" value="1"/>
</dbReference>
<dbReference type="EMBL" id="AP026867">
    <property type="protein sequence ID" value="BDS09722.1"/>
    <property type="molecule type" value="Genomic_DNA"/>
</dbReference>
<protein>
    <submittedName>
        <fullName evidence="2">GNAT family N-acetyltransferase</fullName>
    </submittedName>
</protein>
<evidence type="ECO:0000313" key="2">
    <source>
        <dbReference type="EMBL" id="BDS09722.1"/>
    </source>
</evidence>
<dbReference type="SUPFAM" id="SSF55729">
    <property type="entry name" value="Acyl-CoA N-acyltransferases (Nat)"/>
    <property type="match status" value="1"/>
</dbReference>